<reference evidence="2 3" key="1">
    <citation type="submission" date="2014-07" db="EMBL/GenBank/DDBJ databases">
        <title>Draft Genome Sequence of Gephyronic Acid Producer, Cystobacter violaceus Strain Cb vi76.</title>
        <authorList>
            <person name="Stevens D.C."/>
            <person name="Young J."/>
            <person name="Carmichael R."/>
            <person name="Tan J."/>
            <person name="Taylor R.E."/>
        </authorList>
    </citation>
    <scope>NUCLEOTIDE SEQUENCE [LARGE SCALE GENOMIC DNA]</scope>
    <source>
        <strain evidence="2 3">Cb vi76</strain>
    </source>
</reference>
<sequence>MTEAERKIFAETGILGLKGFIPRKAVAAVKDAILAELDRLKLREKGKLSSAKLQSLPFFQQTGKLSQMVKLGPELDGLFSAELLGTLSALAGAPLKAAAPRPQLLLSFPNKEEWSLGSLNWHLDLAVPKTDELPGVQAFLLIDDLQPRGGATLAIAGSHRLHYVPEARNGNAHAVLRKDALFGALFEGPRASAEKLMKPHSIHGVDVSVVEFCGKAGDVFLMDLRVMHSPSLNVTKNVRMMTTSRFLKTGISM</sequence>
<dbReference type="InterPro" id="IPR008775">
    <property type="entry name" value="Phytyl_CoA_dOase-like"/>
</dbReference>
<gene>
    <name evidence="2" type="ORF">Q664_17690</name>
</gene>
<comment type="cofactor">
    <cofactor evidence="1">
        <name>Fe(2+)</name>
        <dbReference type="ChEBI" id="CHEBI:29033"/>
    </cofactor>
</comment>
<dbReference type="GO" id="GO:0016706">
    <property type="term" value="F:2-oxoglutarate-dependent dioxygenase activity"/>
    <property type="evidence" value="ECO:0007669"/>
    <property type="project" value="UniProtKB-ARBA"/>
</dbReference>
<dbReference type="SUPFAM" id="SSF51197">
    <property type="entry name" value="Clavaminate synthase-like"/>
    <property type="match status" value="1"/>
</dbReference>
<dbReference type="PANTHER" id="PTHR20883:SF48">
    <property type="entry name" value="ECTOINE DIOXYGENASE"/>
    <property type="match status" value="1"/>
</dbReference>
<dbReference type="RefSeq" id="WP_043396093.1">
    <property type="nucleotide sequence ID" value="NZ_JPMI01000109.1"/>
</dbReference>
<name>A0A084SUJ8_9BACT</name>
<dbReference type="Pfam" id="PF05721">
    <property type="entry name" value="PhyH"/>
    <property type="match status" value="1"/>
</dbReference>
<dbReference type="AlphaFoldDB" id="A0A084SUJ8"/>
<dbReference type="Gene3D" id="2.60.120.620">
    <property type="entry name" value="q2cbj1_9rhob like domain"/>
    <property type="match status" value="1"/>
</dbReference>
<dbReference type="EMBL" id="JPMI01000109">
    <property type="protein sequence ID" value="KFA92133.1"/>
    <property type="molecule type" value="Genomic_DNA"/>
</dbReference>
<organism evidence="2 3">
    <name type="scientific">Archangium violaceum Cb vi76</name>
    <dbReference type="NCBI Taxonomy" id="1406225"/>
    <lineage>
        <taxon>Bacteria</taxon>
        <taxon>Pseudomonadati</taxon>
        <taxon>Myxococcota</taxon>
        <taxon>Myxococcia</taxon>
        <taxon>Myxococcales</taxon>
        <taxon>Cystobacterineae</taxon>
        <taxon>Archangiaceae</taxon>
        <taxon>Archangium</taxon>
    </lineage>
</organism>
<comment type="caution">
    <text evidence="2">The sequence shown here is derived from an EMBL/GenBank/DDBJ whole genome shotgun (WGS) entry which is preliminary data.</text>
</comment>
<dbReference type="PANTHER" id="PTHR20883">
    <property type="entry name" value="PHYTANOYL-COA DIOXYGENASE DOMAIN CONTAINING 1"/>
    <property type="match status" value="1"/>
</dbReference>
<dbReference type="GO" id="GO:0005506">
    <property type="term" value="F:iron ion binding"/>
    <property type="evidence" value="ECO:0007669"/>
    <property type="project" value="UniProtKB-ARBA"/>
</dbReference>
<proteinExistence type="predicted"/>
<dbReference type="Proteomes" id="UP000028547">
    <property type="component" value="Unassembled WGS sequence"/>
</dbReference>
<accession>A0A084SUJ8</accession>
<protein>
    <recommendedName>
        <fullName evidence="4">Phytanoyl-CoA dioxygenase</fullName>
    </recommendedName>
</protein>
<evidence type="ECO:0000313" key="2">
    <source>
        <dbReference type="EMBL" id="KFA92133.1"/>
    </source>
</evidence>
<evidence type="ECO:0000313" key="3">
    <source>
        <dbReference type="Proteomes" id="UP000028547"/>
    </source>
</evidence>
<evidence type="ECO:0000256" key="1">
    <source>
        <dbReference type="ARBA" id="ARBA00001954"/>
    </source>
</evidence>
<evidence type="ECO:0008006" key="4">
    <source>
        <dbReference type="Google" id="ProtNLM"/>
    </source>
</evidence>